<dbReference type="NCBIfam" id="NF033519">
    <property type="entry name" value="transpos_ISAzo13"/>
    <property type="match status" value="1"/>
</dbReference>
<dbReference type="EMBL" id="CP036433">
    <property type="protein sequence ID" value="QDU95788.1"/>
    <property type="molecule type" value="Genomic_DNA"/>
</dbReference>
<reference evidence="1 3" key="1">
    <citation type="submission" date="2019-02" db="EMBL/GenBank/DDBJ databases">
        <title>Deep-cultivation of Planctomycetes and their phenomic and genomic characterization uncovers novel biology.</title>
        <authorList>
            <person name="Wiegand S."/>
            <person name="Jogler M."/>
            <person name="Boedeker C."/>
            <person name="Pinto D."/>
            <person name="Vollmers J."/>
            <person name="Rivas-Marin E."/>
            <person name="Kohn T."/>
            <person name="Peeters S.H."/>
            <person name="Heuer A."/>
            <person name="Rast P."/>
            <person name="Oberbeckmann S."/>
            <person name="Bunk B."/>
            <person name="Jeske O."/>
            <person name="Meyerdierks A."/>
            <person name="Storesund J.E."/>
            <person name="Kallscheuer N."/>
            <person name="Luecker S."/>
            <person name="Lage O.M."/>
            <person name="Pohl T."/>
            <person name="Merkel B.J."/>
            <person name="Hornburger P."/>
            <person name="Mueller R.-W."/>
            <person name="Bruemmer F."/>
            <person name="Labrenz M."/>
            <person name="Spormann A.M."/>
            <person name="Op den Camp H."/>
            <person name="Overmann J."/>
            <person name="Amann R."/>
            <person name="Jetten M.S.M."/>
            <person name="Mascher T."/>
            <person name="Medema M.H."/>
            <person name="Devos D.P."/>
            <person name="Kaster A.-K."/>
            <person name="Ovreas L."/>
            <person name="Rohde M."/>
            <person name="Galperin M.Y."/>
            <person name="Jogler C."/>
        </authorList>
    </citation>
    <scope>NUCLEOTIDE SEQUENCE [LARGE SCALE GENOMIC DNA]</scope>
    <source>
        <strain evidence="1 3">Pla85_3_4</strain>
    </source>
</reference>
<evidence type="ECO:0000313" key="3">
    <source>
        <dbReference type="Proteomes" id="UP000317648"/>
    </source>
</evidence>
<gene>
    <name evidence="1" type="ORF">Pla8534_07210</name>
    <name evidence="2" type="ORF">Pla8534_36050</name>
</gene>
<proteinExistence type="predicted"/>
<dbReference type="KEGG" id="lcre:Pla8534_07210"/>
<dbReference type="Pfam" id="PF07592">
    <property type="entry name" value="DDE_Tnp_ISAZ013"/>
    <property type="match status" value="1"/>
</dbReference>
<dbReference type="AlphaFoldDB" id="A0A518DM77"/>
<accession>A0A518DM77</accession>
<protein>
    <submittedName>
        <fullName evidence="1">Rhodopirellula transposase</fullName>
    </submittedName>
</protein>
<dbReference type="KEGG" id="lcre:Pla8534_36050"/>
<evidence type="ECO:0000313" key="2">
    <source>
        <dbReference type="EMBL" id="QDU95788.1"/>
    </source>
</evidence>
<dbReference type="Proteomes" id="UP000317648">
    <property type="component" value="Chromosome"/>
</dbReference>
<name>A0A518DM77_9BACT</name>
<sequence>MNPDIRWTNRSPSDICEALVARGFYVWPQTVRRILQEDLDLGLRQACKIETTCHYPDRNAQFEYIAELRERFHDCGRPVLSIDTKKKEKLGDFYRPGAAWTDGFVTAPDHDFPSQATGKLTPYGVYDVGANQGFMLLSTGADTAELACEAVRQWWCRVGQYNYRPRPREILLLCDCGGSNSYRQYLFKQELKHLAMRLKMTIRVAHYPPGCSKYNPIEHRMFCHVSRSLRGVILDRLETAAHYIGQTRTLTGLKVLAEKARQIYVKAQKATTEFLERMPIFFDKNRPELNYWATPCEY</sequence>
<organism evidence="1 3">
    <name type="scientific">Lignipirellula cremea</name>
    <dbReference type="NCBI Taxonomy" id="2528010"/>
    <lineage>
        <taxon>Bacteria</taxon>
        <taxon>Pseudomonadati</taxon>
        <taxon>Planctomycetota</taxon>
        <taxon>Planctomycetia</taxon>
        <taxon>Pirellulales</taxon>
        <taxon>Pirellulaceae</taxon>
        <taxon>Lignipirellula</taxon>
    </lineage>
</organism>
<dbReference type="InterPro" id="IPR011518">
    <property type="entry name" value="Transposase_36"/>
</dbReference>
<evidence type="ECO:0000313" key="1">
    <source>
        <dbReference type="EMBL" id="QDU92948.1"/>
    </source>
</evidence>
<keyword evidence="3" id="KW-1185">Reference proteome</keyword>
<dbReference type="EMBL" id="CP036433">
    <property type="protein sequence ID" value="QDU92948.1"/>
    <property type="molecule type" value="Genomic_DNA"/>
</dbReference>